<dbReference type="Proteomes" id="UP000254508">
    <property type="component" value="Plasmid unnamed"/>
</dbReference>
<dbReference type="RefSeq" id="WP_115418211.1">
    <property type="nucleotide sequence ID" value="NZ_CP031358.1"/>
</dbReference>
<evidence type="ECO:0000313" key="1">
    <source>
        <dbReference type="EMBL" id="AXK43898.1"/>
    </source>
</evidence>
<sequence length="106" mass="11443">MDTTENHSHLPSDFGILHWQMEMGFIDALVVTMNGVVALVPATEVKSSFTPDGEFHLYGDIGAIAEHQIDLIARDTNSGAVTLMLTDGTCAMLEPVQFQPGVITIV</sequence>
<name>A0A345YIZ6_9SPHN</name>
<dbReference type="AlphaFoldDB" id="A0A345YIZ6"/>
<organism evidence="1 2">
    <name type="scientific">Erythrobacter aureus</name>
    <dbReference type="NCBI Taxonomy" id="2182384"/>
    <lineage>
        <taxon>Bacteria</taxon>
        <taxon>Pseudomonadati</taxon>
        <taxon>Pseudomonadota</taxon>
        <taxon>Alphaproteobacteria</taxon>
        <taxon>Sphingomonadales</taxon>
        <taxon>Erythrobacteraceae</taxon>
        <taxon>Erythrobacter/Porphyrobacter group</taxon>
        <taxon>Erythrobacter</taxon>
    </lineage>
</organism>
<evidence type="ECO:0000313" key="2">
    <source>
        <dbReference type="Proteomes" id="UP000254508"/>
    </source>
</evidence>
<proteinExistence type="predicted"/>
<dbReference type="OrthoDB" id="9893545at2"/>
<geneLocation type="plasmid" evidence="1 2">
    <name>unnamed</name>
</geneLocation>
<dbReference type="EMBL" id="CP031358">
    <property type="protein sequence ID" value="AXK43898.1"/>
    <property type="molecule type" value="Genomic_DNA"/>
</dbReference>
<dbReference type="KEGG" id="err:DVR09_15705"/>
<accession>A0A345YIZ6</accession>
<protein>
    <submittedName>
        <fullName evidence="1">Uncharacterized protein</fullName>
    </submittedName>
</protein>
<gene>
    <name evidence="1" type="ORF">DVR09_15705</name>
</gene>
<reference evidence="1 2" key="1">
    <citation type="submission" date="2018-07" db="EMBL/GenBank/DDBJ databases">
        <title>Genome sequence of Erythrobacter strain YH-07, an antagonistic bacterium isolated from Yellow Sea.</title>
        <authorList>
            <person name="Tang T."/>
            <person name="Liu Q."/>
            <person name="Sun X."/>
        </authorList>
    </citation>
    <scope>NUCLEOTIDE SEQUENCE [LARGE SCALE GENOMIC DNA]</scope>
    <source>
        <strain evidence="1 2">YH-07</strain>
        <plasmid evidence="1 2">unnamed</plasmid>
    </source>
</reference>
<keyword evidence="1" id="KW-0614">Plasmid</keyword>
<keyword evidence="2" id="KW-1185">Reference proteome</keyword>